<feature type="transmembrane region" description="Helical" evidence="1">
    <location>
        <begin position="203"/>
        <end position="221"/>
    </location>
</feature>
<proteinExistence type="predicted"/>
<keyword evidence="1" id="KW-0472">Membrane</keyword>
<feature type="transmembrane region" description="Helical" evidence="1">
    <location>
        <begin position="413"/>
        <end position="435"/>
    </location>
</feature>
<feature type="transmembrane region" description="Helical" evidence="1">
    <location>
        <begin position="356"/>
        <end position="373"/>
    </location>
</feature>
<feature type="transmembrane region" description="Helical" evidence="1">
    <location>
        <begin position="119"/>
        <end position="138"/>
    </location>
</feature>
<name>A0ABR8JS90_9BACT</name>
<feature type="transmembrane region" description="Helical" evidence="1">
    <location>
        <begin position="159"/>
        <end position="183"/>
    </location>
</feature>
<feature type="transmembrane region" description="Helical" evidence="1">
    <location>
        <begin position="385"/>
        <end position="401"/>
    </location>
</feature>
<organism evidence="3 4">
    <name type="scientific">Hymenobacter armeniacus</name>
    <dbReference type="NCBI Taxonomy" id="2771358"/>
    <lineage>
        <taxon>Bacteria</taxon>
        <taxon>Pseudomonadati</taxon>
        <taxon>Bacteroidota</taxon>
        <taxon>Cytophagia</taxon>
        <taxon>Cytophagales</taxon>
        <taxon>Hymenobacteraceae</taxon>
        <taxon>Hymenobacter</taxon>
    </lineage>
</organism>
<feature type="transmembrane region" description="Helical" evidence="1">
    <location>
        <begin position="22"/>
        <end position="46"/>
    </location>
</feature>
<gene>
    <name evidence="3" type="ORF">IC234_06540</name>
</gene>
<reference evidence="3 4" key="1">
    <citation type="submission" date="2020-09" db="EMBL/GenBank/DDBJ databases">
        <authorList>
            <person name="Kim M.K."/>
        </authorList>
    </citation>
    <scope>NUCLEOTIDE SEQUENCE [LARGE SCALE GENOMIC DNA]</scope>
    <source>
        <strain evidence="3 4">BT189</strain>
    </source>
</reference>
<keyword evidence="3" id="KW-0012">Acyltransferase</keyword>
<dbReference type="GO" id="GO:0016746">
    <property type="term" value="F:acyltransferase activity"/>
    <property type="evidence" value="ECO:0007669"/>
    <property type="project" value="UniProtKB-KW"/>
</dbReference>
<keyword evidence="1" id="KW-0812">Transmembrane</keyword>
<keyword evidence="1" id="KW-1133">Transmembrane helix</keyword>
<evidence type="ECO:0000259" key="2">
    <source>
        <dbReference type="Pfam" id="PF01757"/>
    </source>
</evidence>
<sequence length="482" mass="53667">MPVAPGAPAPASAISSAHLDPRFYACLCNGVGILGVTFVVFSPSLLSQSSIMNSSNIDLTQAPELRSVAPKPAKTFDFKLEGLRGLAALTVVLGHTVVIRQTLDPHYQPSGVFAFQAPGHLSVLIFFILSGYVIGLTNQRPLQRNGIGPYLKKRLVRIYPIYLVSMLLALAISQAVPASVAAANLTFTQVLLAPVLSANAPSWSLHYEILFYLLFIPVSYFRMSPVLVCLGSFLAGLAVLLLANWPGAPLLTSYLFGFSFWTLGLVLVNISRHGAAHYTSLQLLSAFLLFFSLEETNQLQTVYLKVTQALPGLRWSFSESVPWVERAIALVDFTYLPYCVLVLLIFTNRSFPYQKWLTYLLYLLPAYSLVYLYHNRADAVHFQHYLIPVCSYLLSVLLLVLSRSNVLEGPADWLLAQTIKLGALSYGLYIIHYPILKIFGLIEPFSGHWYTFLVRFIAFMALSLLAAALLEKRFQPWARRFF</sequence>
<keyword evidence="3" id="KW-0808">Transferase</keyword>
<accession>A0ABR8JS90</accession>
<feature type="transmembrane region" description="Helical" evidence="1">
    <location>
        <begin position="226"/>
        <end position="245"/>
    </location>
</feature>
<keyword evidence="4" id="KW-1185">Reference proteome</keyword>
<dbReference type="PANTHER" id="PTHR23028">
    <property type="entry name" value="ACETYLTRANSFERASE"/>
    <property type="match status" value="1"/>
</dbReference>
<feature type="transmembrane region" description="Helical" evidence="1">
    <location>
        <begin position="251"/>
        <end position="268"/>
    </location>
</feature>
<feature type="transmembrane region" description="Helical" evidence="1">
    <location>
        <begin position="447"/>
        <end position="470"/>
    </location>
</feature>
<evidence type="ECO:0000256" key="1">
    <source>
        <dbReference type="SAM" id="Phobius"/>
    </source>
</evidence>
<dbReference type="RefSeq" id="WP_223827521.1">
    <property type="nucleotide sequence ID" value="NZ_JACXAC010000002.1"/>
</dbReference>
<comment type="caution">
    <text evidence="3">The sequence shown here is derived from an EMBL/GenBank/DDBJ whole genome shotgun (WGS) entry which is preliminary data.</text>
</comment>
<protein>
    <submittedName>
        <fullName evidence="3">Acyltransferase</fullName>
    </submittedName>
</protein>
<dbReference type="EMBL" id="JACXAC010000002">
    <property type="protein sequence ID" value="MBD2721781.1"/>
    <property type="molecule type" value="Genomic_DNA"/>
</dbReference>
<dbReference type="PANTHER" id="PTHR23028:SF53">
    <property type="entry name" value="ACYL_TRANSF_3 DOMAIN-CONTAINING PROTEIN"/>
    <property type="match status" value="1"/>
</dbReference>
<evidence type="ECO:0000313" key="3">
    <source>
        <dbReference type="EMBL" id="MBD2721781.1"/>
    </source>
</evidence>
<dbReference type="InterPro" id="IPR002656">
    <property type="entry name" value="Acyl_transf_3_dom"/>
</dbReference>
<dbReference type="InterPro" id="IPR050879">
    <property type="entry name" value="Acyltransferase_3"/>
</dbReference>
<dbReference type="Pfam" id="PF01757">
    <property type="entry name" value="Acyl_transf_3"/>
    <property type="match status" value="1"/>
</dbReference>
<feature type="transmembrane region" description="Helical" evidence="1">
    <location>
        <begin position="82"/>
        <end position="99"/>
    </location>
</feature>
<evidence type="ECO:0000313" key="4">
    <source>
        <dbReference type="Proteomes" id="UP000606003"/>
    </source>
</evidence>
<feature type="domain" description="Acyltransferase 3" evidence="2">
    <location>
        <begin position="80"/>
        <end position="470"/>
    </location>
</feature>
<dbReference type="Proteomes" id="UP000606003">
    <property type="component" value="Unassembled WGS sequence"/>
</dbReference>